<feature type="chain" id="PRO_5046517849" evidence="2">
    <location>
        <begin position="25"/>
        <end position="249"/>
    </location>
</feature>
<gene>
    <name evidence="4" type="primary">cpaB</name>
    <name evidence="4" type="ORF">ACFP1Z_01880</name>
</gene>
<evidence type="ECO:0000256" key="2">
    <source>
        <dbReference type="SAM" id="SignalP"/>
    </source>
</evidence>
<dbReference type="NCBIfam" id="TIGR03177">
    <property type="entry name" value="pilus_cpaB"/>
    <property type="match status" value="1"/>
</dbReference>
<dbReference type="InterPro" id="IPR013974">
    <property type="entry name" value="SAF"/>
</dbReference>
<reference evidence="5" key="1">
    <citation type="journal article" date="2019" name="Int. J. Syst. Evol. Microbiol.">
        <title>The Global Catalogue of Microorganisms (GCM) 10K type strain sequencing project: providing services to taxonomists for standard genome sequencing and annotation.</title>
        <authorList>
            <consortium name="The Broad Institute Genomics Platform"/>
            <consortium name="The Broad Institute Genome Sequencing Center for Infectious Disease"/>
            <person name="Wu L."/>
            <person name="Ma J."/>
        </authorList>
    </citation>
    <scope>NUCLEOTIDE SEQUENCE [LARGE SCALE GENOMIC DNA]</scope>
    <source>
        <strain evidence="5">CGMCC 4.7304</strain>
    </source>
</reference>
<feature type="region of interest" description="Disordered" evidence="1">
    <location>
        <begin position="174"/>
        <end position="193"/>
    </location>
</feature>
<evidence type="ECO:0000313" key="5">
    <source>
        <dbReference type="Proteomes" id="UP001596083"/>
    </source>
</evidence>
<accession>A0ABW0YW86</accession>
<evidence type="ECO:0000259" key="3">
    <source>
        <dbReference type="SMART" id="SM00858"/>
    </source>
</evidence>
<protein>
    <submittedName>
        <fullName evidence="4">Flp pilus assembly protein CpaB</fullName>
    </submittedName>
</protein>
<dbReference type="Pfam" id="PF16976">
    <property type="entry name" value="RcpC"/>
    <property type="match status" value="1"/>
</dbReference>
<dbReference type="CDD" id="cd11614">
    <property type="entry name" value="SAF_CpaB_FlgA_like"/>
    <property type="match status" value="1"/>
</dbReference>
<keyword evidence="5" id="KW-1185">Reference proteome</keyword>
<feature type="compositionally biased region" description="Gly residues" evidence="1">
    <location>
        <begin position="179"/>
        <end position="188"/>
    </location>
</feature>
<organism evidence="4 5">
    <name type="scientific">Streptomyces gamaensis</name>
    <dbReference type="NCBI Taxonomy" id="1763542"/>
    <lineage>
        <taxon>Bacteria</taxon>
        <taxon>Bacillati</taxon>
        <taxon>Actinomycetota</taxon>
        <taxon>Actinomycetes</taxon>
        <taxon>Kitasatosporales</taxon>
        <taxon>Streptomycetaceae</taxon>
        <taxon>Streptomyces</taxon>
    </lineage>
</organism>
<keyword evidence="2" id="KW-0732">Signal</keyword>
<proteinExistence type="predicted"/>
<dbReference type="EMBL" id="JBHSPB010000001">
    <property type="protein sequence ID" value="MFC5718929.1"/>
    <property type="molecule type" value="Genomic_DNA"/>
</dbReference>
<dbReference type="InterPro" id="IPR017592">
    <property type="entry name" value="Pilus_assmbl_Flp-typ_CpaB"/>
</dbReference>
<dbReference type="RefSeq" id="WP_390313917.1">
    <property type="nucleotide sequence ID" value="NZ_JBHSPB010000001.1"/>
</dbReference>
<dbReference type="InterPro" id="IPR031571">
    <property type="entry name" value="RcpC_dom"/>
</dbReference>
<evidence type="ECO:0000256" key="1">
    <source>
        <dbReference type="SAM" id="MobiDB-lite"/>
    </source>
</evidence>
<feature type="domain" description="SAF" evidence="3">
    <location>
        <begin position="41"/>
        <end position="105"/>
    </location>
</feature>
<dbReference type="Proteomes" id="UP001596083">
    <property type="component" value="Unassembled WGS sequence"/>
</dbReference>
<dbReference type="SMART" id="SM00858">
    <property type="entry name" value="SAF"/>
    <property type="match status" value="1"/>
</dbReference>
<feature type="signal peptide" evidence="2">
    <location>
        <begin position="1"/>
        <end position="24"/>
    </location>
</feature>
<evidence type="ECO:0000313" key="4">
    <source>
        <dbReference type="EMBL" id="MFC5718929.1"/>
    </source>
</evidence>
<comment type="caution">
    <text evidence="4">The sequence shown here is derived from an EMBL/GenBank/DDBJ whole genome shotgun (WGS) entry which is preliminary data.</text>
</comment>
<name>A0ABW0YW86_9ACTN</name>
<sequence length="249" mass="26019">MNARQRRGIVLLLLSVLCAAGAFAGVLSVVDDAESKVGPGATAYRLRADVPAYRPLTEVEDSFEKISMPRRWLPATAVTDLRDLAGKIAVTPLRKGSLLQRDMMVDRPQLRPGQQEIAIMIDAATGVAGKITAGSRVNVYATFDGKEQGAKPVSKMIVSDAQVLAVGKLTPFDRDSGSGTAGGSGSTGGATTRRAGEAVPITFALDTKDAQRVAYAESFATHVRLALVAPGSDTAAGGADRTYTLDGDK</sequence>